<evidence type="ECO:0000256" key="1">
    <source>
        <dbReference type="ARBA" id="ARBA00004613"/>
    </source>
</evidence>
<feature type="domain" description="VWFA" evidence="4">
    <location>
        <begin position="207"/>
        <end position="417"/>
    </location>
</feature>
<evidence type="ECO:0000256" key="3">
    <source>
        <dbReference type="ARBA" id="ARBA00022729"/>
    </source>
</evidence>
<reference evidence="5 6" key="1">
    <citation type="journal article" date="2013" name="Mar. Genomics">
        <title>Expression of sulfatases in Rhodopirellula baltica and the diversity of sulfatases in the genus Rhodopirellula.</title>
        <authorList>
            <person name="Wegner C.E."/>
            <person name="Richter-Heitmann T."/>
            <person name="Klindworth A."/>
            <person name="Klockow C."/>
            <person name="Richter M."/>
            <person name="Achstetter T."/>
            <person name="Glockner F.O."/>
            <person name="Harder J."/>
        </authorList>
    </citation>
    <scope>NUCLEOTIDE SEQUENCE [LARGE SCALE GENOMIC DNA]</scope>
    <source>
        <strain evidence="5 6">SM1</strain>
    </source>
</reference>
<evidence type="ECO:0000313" key="5">
    <source>
        <dbReference type="EMBL" id="EMI15249.1"/>
    </source>
</evidence>
<dbReference type="PROSITE" id="PS50234">
    <property type="entry name" value="VWFA"/>
    <property type="match status" value="1"/>
</dbReference>
<keyword evidence="6" id="KW-1185">Reference proteome</keyword>
<sequence>MTSRTHQRTLFVERLESRRLLASINANFQVELQTHPVTFGFDHLSILATPTNTQFTDNDGNGFADQECSFALRPDGSYALSIGAGPSLGPLAGTLINGFNRTNDIDPTLHPPANRTTLAPPSSPSTGDAFFHALARLSEGYANNLNYDFFPELTGGFNSNSYISGLLNAAGVAIENPATIFADGDYPGYATPIPQNSLQLSSRKRIDLVFVIDTTGSMEDDIDAAKASASRIINEVASRSLNGRDARIAVVSYQDHPPEGDFAWRTEQGFTCQAATANSGIQSLAVSGGGDLPEALYGALSFAMDSTDLGLWRGGSVEKKIIYITDAPPHSPEPITGLTLSQIIAQANAGGIRISGGEGEDAPTPSTPELPVQIFPVVIGNNATALEVADQIATGTDGKAFRAQGAEDIVDALIAAIDGATGNPVPEPRVLSTSFLSVFGIPADTERPAEIWFQAMDDIELNLVPIAVAGGQHVRLLQESGEEVLSSSYGNLNFEAKKGETYGIQFSAIEEWRAYTLRADLGRGSFRATSKPAAIADATTSTVAARTFDRTDVSRDGETTAVDALMVINRLWSAIGEGETTQTEAGSYDVNGDGSISAIDALMVINAMHKPQNRIGEGEAKHRFNDADELLTNNRYIAYSELDDDERDVILGLPEISLLF</sequence>
<dbReference type="AlphaFoldDB" id="M5RMQ7"/>
<dbReference type="EMBL" id="ANOG01001132">
    <property type="protein sequence ID" value="EMI15249.1"/>
    <property type="molecule type" value="Genomic_DNA"/>
</dbReference>
<keyword evidence="3" id="KW-0732">Signal</keyword>
<dbReference type="RefSeq" id="WP_008709877.1">
    <property type="nucleotide sequence ID" value="NZ_ANOG01001132.1"/>
</dbReference>
<name>M5RMQ7_9BACT</name>
<dbReference type="GO" id="GO:0000272">
    <property type="term" value="P:polysaccharide catabolic process"/>
    <property type="evidence" value="ECO:0007669"/>
    <property type="project" value="InterPro"/>
</dbReference>
<dbReference type="GO" id="GO:0004553">
    <property type="term" value="F:hydrolase activity, hydrolyzing O-glycosyl compounds"/>
    <property type="evidence" value="ECO:0007669"/>
    <property type="project" value="InterPro"/>
</dbReference>
<dbReference type="InterPro" id="IPR002105">
    <property type="entry name" value="Dockerin_1_rpt"/>
</dbReference>
<protein>
    <recommendedName>
        <fullName evidence="4">VWFA domain-containing protein</fullName>
    </recommendedName>
</protein>
<dbReference type="InterPro" id="IPR036439">
    <property type="entry name" value="Dockerin_dom_sf"/>
</dbReference>
<evidence type="ECO:0000259" key="4">
    <source>
        <dbReference type="PROSITE" id="PS50234"/>
    </source>
</evidence>
<dbReference type="InterPro" id="IPR052969">
    <property type="entry name" value="Thr-specific_kinase-like"/>
</dbReference>
<dbReference type="PATRIC" id="fig|1265738.3.peg.7810"/>
<accession>M5RMQ7</accession>
<evidence type="ECO:0000313" key="6">
    <source>
        <dbReference type="Proteomes" id="UP000011991"/>
    </source>
</evidence>
<dbReference type="Gene3D" id="3.40.50.410">
    <property type="entry name" value="von Willebrand factor, type A domain"/>
    <property type="match status" value="1"/>
</dbReference>
<dbReference type="SUPFAM" id="SSF53300">
    <property type="entry name" value="vWA-like"/>
    <property type="match status" value="1"/>
</dbReference>
<dbReference type="InterPro" id="IPR056861">
    <property type="entry name" value="HMCN1-like_VWA"/>
</dbReference>
<dbReference type="GO" id="GO:0004674">
    <property type="term" value="F:protein serine/threonine kinase activity"/>
    <property type="evidence" value="ECO:0007669"/>
    <property type="project" value="TreeGrafter"/>
</dbReference>
<keyword evidence="2" id="KW-0964">Secreted</keyword>
<dbReference type="Proteomes" id="UP000011991">
    <property type="component" value="Unassembled WGS sequence"/>
</dbReference>
<dbReference type="Gene3D" id="1.10.1330.10">
    <property type="entry name" value="Dockerin domain"/>
    <property type="match status" value="1"/>
</dbReference>
<dbReference type="SMART" id="SM00327">
    <property type="entry name" value="VWA"/>
    <property type="match status" value="1"/>
</dbReference>
<dbReference type="GO" id="GO:0005737">
    <property type="term" value="C:cytoplasm"/>
    <property type="evidence" value="ECO:0007669"/>
    <property type="project" value="TreeGrafter"/>
</dbReference>
<dbReference type="PANTHER" id="PTHR47763:SF1">
    <property type="entry name" value="DUF659 DOMAIN-CONTAINING PROTEIN"/>
    <property type="match status" value="1"/>
</dbReference>
<dbReference type="InterPro" id="IPR002035">
    <property type="entry name" value="VWF_A"/>
</dbReference>
<proteinExistence type="predicted"/>
<comment type="caution">
    <text evidence="5">The sequence shown here is derived from an EMBL/GenBank/DDBJ whole genome shotgun (WGS) entry which is preliminary data.</text>
</comment>
<gene>
    <name evidence="5" type="ORF">RMSM_07827</name>
</gene>
<dbReference type="OrthoDB" id="282736at2"/>
<organism evidence="5 6">
    <name type="scientific">Rhodopirellula maiorica SM1</name>
    <dbReference type="NCBI Taxonomy" id="1265738"/>
    <lineage>
        <taxon>Bacteria</taxon>
        <taxon>Pseudomonadati</taxon>
        <taxon>Planctomycetota</taxon>
        <taxon>Planctomycetia</taxon>
        <taxon>Pirellulales</taxon>
        <taxon>Pirellulaceae</taxon>
        <taxon>Novipirellula</taxon>
    </lineage>
</organism>
<dbReference type="InterPro" id="IPR036465">
    <property type="entry name" value="vWFA_dom_sf"/>
</dbReference>
<comment type="subcellular location">
    <subcellularLocation>
        <location evidence="1">Secreted</location>
    </subcellularLocation>
</comment>
<dbReference type="PANTHER" id="PTHR47763">
    <property type="entry name" value="ALPHA-PROTEIN KINASE VWKA"/>
    <property type="match status" value="1"/>
</dbReference>
<dbReference type="SUPFAM" id="SSF63446">
    <property type="entry name" value="Type I dockerin domain"/>
    <property type="match status" value="1"/>
</dbReference>
<dbReference type="CDD" id="cd00198">
    <property type="entry name" value="vWFA"/>
    <property type="match status" value="1"/>
</dbReference>
<evidence type="ECO:0000256" key="2">
    <source>
        <dbReference type="ARBA" id="ARBA00022525"/>
    </source>
</evidence>
<dbReference type="Pfam" id="PF25106">
    <property type="entry name" value="VWA_4"/>
    <property type="match status" value="1"/>
</dbReference>
<dbReference type="Pfam" id="PF00404">
    <property type="entry name" value="Dockerin_1"/>
    <property type="match status" value="1"/>
</dbReference>